<feature type="compositionally biased region" description="Low complexity" evidence="1">
    <location>
        <begin position="358"/>
        <end position="374"/>
    </location>
</feature>
<evidence type="ECO:0000256" key="1">
    <source>
        <dbReference type="SAM" id="MobiDB-lite"/>
    </source>
</evidence>
<protein>
    <recommendedName>
        <fullName evidence="2">Retroviral polymerase SH3-like domain-containing protein</fullName>
    </recommendedName>
</protein>
<dbReference type="EMBL" id="BAABME010020654">
    <property type="protein sequence ID" value="GAA0161047.1"/>
    <property type="molecule type" value="Genomic_DNA"/>
</dbReference>
<name>A0AAV3QAC3_LITER</name>
<accession>A0AAV3QAC3</accession>
<dbReference type="PANTHER" id="PTHR37610">
    <property type="entry name" value="CCHC-TYPE DOMAIN-CONTAINING PROTEIN"/>
    <property type="match status" value="1"/>
</dbReference>
<reference evidence="3 4" key="1">
    <citation type="submission" date="2024-01" db="EMBL/GenBank/DDBJ databases">
        <title>The complete chloroplast genome sequence of Lithospermum erythrorhizon: insights into the phylogenetic relationship among Boraginaceae species and the maternal lineages of purple gromwells.</title>
        <authorList>
            <person name="Okada T."/>
            <person name="Watanabe K."/>
        </authorList>
    </citation>
    <scope>NUCLEOTIDE SEQUENCE [LARGE SCALE GENOMIC DNA]</scope>
</reference>
<feature type="compositionally biased region" description="Polar residues" evidence="1">
    <location>
        <begin position="333"/>
        <end position="342"/>
    </location>
</feature>
<evidence type="ECO:0000313" key="4">
    <source>
        <dbReference type="Proteomes" id="UP001454036"/>
    </source>
</evidence>
<feature type="domain" description="Retroviral polymerase SH3-like" evidence="2">
    <location>
        <begin position="236"/>
        <end position="297"/>
    </location>
</feature>
<proteinExistence type="predicted"/>
<evidence type="ECO:0000313" key="3">
    <source>
        <dbReference type="EMBL" id="GAA0161047.1"/>
    </source>
</evidence>
<dbReference type="InterPro" id="IPR057670">
    <property type="entry name" value="SH3_retrovirus"/>
</dbReference>
<evidence type="ECO:0000259" key="2">
    <source>
        <dbReference type="Pfam" id="PF25597"/>
    </source>
</evidence>
<comment type="caution">
    <text evidence="3">The sequence shown here is derived from an EMBL/GenBank/DDBJ whole genome shotgun (WGS) entry which is preliminary data.</text>
</comment>
<dbReference type="AlphaFoldDB" id="A0AAV3QAC3"/>
<feature type="region of interest" description="Disordered" evidence="1">
    <location>
        <begin position="314"/>
        <end position="381"/>
    </location>
</feature>
<dbReference type="Pfam" id="PF25597">
    <property type="entry name" value="SH3_retrovirus"/>
    <property type="match status" value="1"/>
</dbReference>
<gene>
    <name evidence="3" type="ORF">LIER_39155</name>
</gene>
<keyword evidence="4" id="KW-1185">Reference proteome</keyword>
<organism evidence="3 4">
    <name type="scientific">Lithospermum erythrorhizon</name>
    <name type="common">Purple gromwell</name>
    <name type="synonym">Lithospermum officinale var. erythrorhizon</name>
    <dbReference type="NCBI Taxonomy" id="34254"/>
    <lineage>
        <taxon>Eukaryota</taxon>
        <taxon>Viridiplantae</taxon>
        <taxon>Streptophyta</taxon>
        <taxon>Embryophyta</taxon>
        <taxon>Tracheophyta</taxon>
        <taxon>Spermatophyta</taxon>
        <taxon>Magnoliopsida</taxon>
        <taxon>eudicotyledons</taxon>
        <taxon>Gunneridae</taxon>
        <taxon>Pentapetalae</taxon>
        <taxon>asterids</taxon>
        <taxon>lamiids</taxon>
        <taxon>Boraginales</taxon>
        <taxon>Boraginaceae</taxon>
        <taxon>Boraginoideae</taxon>
        <taxon>Lithospermeae</taxon>
        <taxon>Lithospermum</taxon>
    </lineage>
</organism>
<sequence length="388" mass="43849">MNSMSREISSGFTFSGNARDLWNEIKEQFEVYSDPRLYELQKNLYSVKQGGDFVVVYYNKRVKIEKEENAIMHTRSSSGGGQRPNFRRKEMQDKSHLKYSGASTHVCSHKILFAFVKSLSHPISINLSDNTIKIVQSIGNVQLSNHLELIDCLFLLAFKYNLLSDIRSHKALVVEIQENGLYVLSSKSFSSSMIQQHAHMTSISYLHPFPVINSVPVIHSLNKLNVKDSNGRVFDSLCFATCTAPHKIKFQTRSHPVVFIGYPPNQKGFRLYDLITKTVLISREVSFHERMFPYHSSSYCDLLSSLQNHDSKSCVPVDHSPTYSPKQDDASIPSANIESNPHVNDIDNLPVVHSESNDIVVSSDPSTSSYSDDISNTRQSSRIKILPI</sequence>
<dbReference type="Proteomes" id="UP001454036">
    <property type="component" value="Unassembled WGS sequence"/>
</dbReference>
<dbReference type="PANTHER" id="PTHR37610:SF40">
    <property type="entry name" value="OS01G0909600 PROTEIN"/>
    <property type="match status" value="1"/>
</dbReference>